<organism evidence="1 2">
    <name type="scientific">Acropora cervicornis</name>
    <name type="common">Staghorn coral</name>
    <dbReference type="NCBI Taxonomy" id="6130"/>
    <lineage>
        <taxon>Eukaryota</taxon>
        <taxon>Metazoa</taxon>
        <taxon>Cnidaria</taxon>
        <taxon>Anthozoa</taxon>
        <taxon>Hexacorallia</taxon>
        <taxon>Scleractinia</taxon>
        <taxon>Astrocoeniina</taxon>
        <taxon>Acroporidae</taxon>
        <taxon>Acropora</taxon>
    </lineage>
</organism>
<accession>A0AAD9PZ98</accession>
<dbReference type="EMBL" id="JARQWQ010000096">
    <property type="protein sequence ID" value="KAK2551586.1"/>
    <property type="molecule type" value="Genomic_DNA"/>
</dbReference>
<proteinExistence type="predicted"/>
<reference evidence="1" key="1">
    <citation type="journal article" date="2023" name="G3 (Bethesda)">
        <title>Whole genome assembly and annotation of the endangered Caribbean coral Acropora cervicornis.</title>
        <authorList>
            <person name="Selwyn J.D."/>
            <person name="Vollmer S.V."/>
        </authorList>
    </citation>
    <scope>NUCLEOTIDE SEQUENCE</scope>
    <source>
        <strain evidence="1">K2</strain>
    </source>
</reference>
<name>A0AAD9PZ98_ACRCE</name>
<keyword evidence="2" id="KW-1185">Reference proteome</keyword>
<evidence type="ECO:0000313" key="2">
    <source>
        <dbReference type="Proteomes" id="UP001249851"/>
    </source>
</evidence>
<protein>
    <submittedName>
        <fullName evidence="1">Uncharacterized protein</fullName>
    </submittedName>
</protein>
<reference evidence="1" key="2">
    <citation type="journal article" date="2023" name="Science">
        <title>Genomic signatures of disease resistance in endangered staghorn corals.</title>
        <authorList>
            <person name="Vollmer S.V."/>
            <person name="Selwyn J.D."/>
            <person name="Despard B.A."/>
            <person name="Roesel C.L."/>
        </authorList>
    </citation>
    <scope>NUCLEOTIDE SEQUENCE</scope>
    <source>
        <strain evidence="1">K2</strain>
    </source>
</reference>
<gene>
    <name evidence="1" type="ORF">P5673_027566</name>
</gene>
<dbReference type="AlphaFoldDB" id="A0AAD9PZ98"/>
<comment type="caution">
    <text evidence="1">The sequence shown here is derived from an EMBL/GenBank/DDBJ whole genome shotgun (WGS) entry which is preliminary data.</text>
</comment>
<dbReference type="Proteomes" id="UP001249851">
    <property type="component" value="Unassembled WGS sequence"/>
</dbReference>
<evidence type="ECO:0000313" key="1">
    <source>
        <dbReference type="EMBL" id="KAK2551586.1"/>
    </source>
</evidence>
<sequence length="132" mass="15611">MEDESEEEKWAPKKKKAGLLIKEALEEMKEETSVLREEAQSNSSTLEEYYIYATCRCTRLIKWKHFRARLAIMFWTCDHEAILCREVVNVNPYTTKKGSTKRSSMWENIADTLNKCAVPKFRVDKRSFRDHV</sequence>